<sequence length="278" mass="29725">MSNRNTQSNKQAARTRLRAERERQKKKESVRWQLIAGGALVAVLAVAGAIGVAVATSGGESAGGDPWAKASNAELVRPAHTTGRNGTDLVIGKKDATHTLTLFADPRCPFCATLDQNLNETIQKDVSTGKYKVSFRLGTFLDDGTRGTGSKNALSAMGAALDVGTDAFLSYKSALFSKEYHPEEAGPDKFADNEYLLKVADTVPALKGNAKFRDAVKSGTYRRWVLEVSKRFDSFKVPTPTVKLDGKVLGTDTPNGKAAPFSPGAFNAEVDKAMKAKL</sequence>
<keyword evidence="2" id="KW-0812">Transmembrane</keyword>
<dbReference type="GeneID" id="301546620"/>
<organism evidence="4 5">
    <name type="scientific">Streptomyces kronopolitis</name>
    <dbReference type="NCBI Taxonomy" id="1612435"/>
    <lineage>
        <taxon>Bacteria</taxon>
        <taxon>Bacillati</taxon>
        <taxon>Actinomycetota</taxon>
        <taxon>Actinomycetes</taxon>
        <taxon>Kitasatosporales</taxon>
        <taxon>Streptomycetaceae</taxon>
        <taxon>Streptomyces</taxon>
    </lineage>
</organism>
<dbReference type="CDD" id="cd02972">
    <property type="entry name" value="DsbA_family"/>
    <property type="match status" value="1"/>
</dbReference>
<dbReference type="EMBL" id="BMND01000002">
    <property type="protein sequence ID" value="GGN34874.1"/>
    <property type="molecule type" value="Genomic_DNA"/>
</dbReference>
<evidence type="ECO:0000256" key="1">
    <source>
        <dbReference type="SAM" id="MobiDB-lite"/>
    </source>
</evidence>
<dbReference type="Pfam" id="PF13462">
    <property type="entry name" value="Thioredoxin_4"/>
    <property type="match status" value="1"/>
</dbReference>
<reference evidence="5" key="1">
    <citation type="journal article" date="2019" name="Int. J. Syst. Evol. Microbiol.">
        <title>The Global Catalogue of Microorganisms (GCM) 10K type strain sequencing project: providing services to taxonomists for standard genome sequencing and annotation.</title>
        <authorList>
            <consortium name="The Broad Institute Genomics Platform"/>
            <consortium name="The Broad Institute Genome Sequencing Center for Infectious Disease"/>
            <person name="Wu L."/>
            <person name="Ma J."/>
        </authorList>
    </citation>
    <scope>NUCLEOTIDE SEQUENCE [LARGE SCALE GENOMIC DNA]</scope>
    <source>
        <strain evidence="5">CGMCC 4.7323</strain>
    </source>
</reference>
<accession>A0ABQ2IZF0</accession>
<dbReference type="Proteomes" id="UP000600080">
    <property type="component" value="Unassembled WGS sequence"/>
</dbReference>
<proteinExistence type="predicted"/>
<evidence type="ECO:0000256" key="2">
    <source>
        <dbReference type="SAM" id="Phobius"/>
    </source>
</evidence>
<evidence type="ECO:0000313" key="4">
    <source>
        <dbReference type="EMBL" id="GGN34874.1"/>
    </source>
</evidence>
<protein>
    <submittedName>
        <fullName evidence="4">DSBA oxidoreductase</fullName>
    </submittedName>
</protein>
<dbReference type="Gene3D" id="3.40.30.10">
    <property type="entry name" value="Glutaredoxin"/>
    <property type="match status" value="1"/>
</dbReference>
<dbReference type="InterPro" id="IPR036249">
    <property type="entry name" value="Thioredoxin-like_sf"/>
</dbReference>
<keyword evidence="2" id="KW-1133">Transmembrane helix</keyword>
<feature type="compositionally biased region" description="Basic and acidic residues" evidence="1">
    <location>
        <begin position="17"/>
        <end position="26"/>
    </location>
</feature>
<dbReference type="SUPFAM" id="SSF52833">
    <property type="entry name" value="Thioredoxin-like"/>
    <property type="match status" value="1"/>
</dbReference>
<name>A0ABQ2IZF0_9ACTN</name>
<evidence type="ECO:0000313" key="5">
    <source>
        <dbReference type="Proteomes" id="UP000600080"/>
    </source>
</evidence>
<feature type="compositionally biased region" description="Polar residues" evidence="1">
    <location>
        <begin position="1"/>
        <end position="11"/>
    </location>
</feature>
<feature type="domain" description="Thioredoxin-like fold" evidence="3">
    <location>
        <begin position="85"/>
        <end position="250"/>
    </location>
</feature>
<keyword evidence="2" id="KW-0472">Membrane</keyword>
<feature type="region of interest" description="Disordered" evidence="1">
    <location>
        <begin position="1"/>
        <end position="26"/>
    </location>
</feature>
<keyword evidence="5" id="KW-1185">Reference proteome</keyword>
<feature type="transmembrane region" description="Helical" evidence="2">
    <location>
        <begin position="32"/>
        <end position="55"/>
    </location>
</feature>
<dbReference type="RefSeq" id="WP_189096030.1">
    <property type="nucleotide sequence ID" value="NZ_BMND01000002.1"/>
</dbReference>
<dbReference type="InterPro" id="IPR012336">
    <property type="entry name" value="Thioredoxin-like_fold"/>
</dbReference>
<gene>
    <name evidence="4" type="ORF">GCM10012285_07360</name>
</gene>
<comment type="caution">
    <text evidence="4">The sequence shown here is derived from an EMBL/GenBank/DDBJ whole genome shotgun (WGS) entry which is preliminary data.</text>
</comment>
<evidence type="ECO:0000259" key="3">
    <source>
        <dbReference type="Pfam" id="PF13462"/>
    </source>
</evidence>